<dbReference type="InterPro" id="IPR013983">
    <property type="entry name" value="Ald_Fedxn_OxRdtase_N"/>
</dbReference>
<evidence type="ECO:0000256" key="7">
    <source>
        <dbReference type="ARBA" id="ARBA00023014"/>
    </source>
</evidence>
<keyword evidence="5" id="KW-0560">Oxidoreductase</keyword>
<dbReference type="InterPro" id="IPR013985">
    <property type="entry name" value="Ald_Fedxn_OxRdtase_dom3"/>
</dbReference>
<dbReference type="GO" id="GO:0009055">
    <property type="term" value="F:electron transfer activity"/>
    <property type="evidence" value="ECO:0007669"/>
    <property type="project" value="InterPro"/>
</dbReference>
<feature type="domain" description="Aldehyde ferredoxin oxidoreductase N-terminal" evidence="10">
    <location>
        <begin position="26"/>
        <end position="209"/>
    </location>
</feature>
<comment type="caution">
    <text evidence="11">The sequence shown here is derived from an EMBL/GenBank/DDBJ whole genome shotgun (WGS) entry which is preliminary data.</text>
</comment>
<dbReference type="EMBL" id="QHKI01000061">
    <property type="protein sequence ID" value="RSM71835.1"/>
    <property type="molecule type" value="Genomic_DNA"/>
</dbReference>
<dbReference type="InterPro" id="IPR013984">
    <property type="entry name" value="Ald_Fedxn_OxRdtase_dom2"/>
</dbReference>
<evidence type="ECO:0000256" key="3">
    <source>
        <dbReference type="ARBA" id="ARBA00022485"/>
    </source>
</evidence>
<dbReference type="InterPro" id="IPR036021">
    <property type="entry name" value="Tungsten_al_ferr_oxy-like_C"/>
</dbReference>
<evidence type="ECO:0000256" key="6">
    <source>
        <dbReference type="ARBA" id="ARBA00023004"/>
    </source>
</evidence>
<dbReference type="GO" id="GO:0016625">
    <property type="term" value="F:oxidoreductase activity, acting on the aldehyde or oxo group of donors, iron-sulfur protein as acceptor"/>
    <property type="evidence" value="ECO:0007669"/>
    <property type="project" value="InterPro"/>
</dbReference>
<dbReference type="InterPro" id="IPR001203">
    <property type="entry name" value="OxRdtase_Ald_Fedxn_C"/>
</dbReference>
<gene>
    <name evidence="11" type="ORF">DMH04_42995</name>
</gene>
<dbReference type="SMART" id="SM00790">
    <property type="entry name" value="AFOR_N"/>
    <property type="match status" value="1"/>
</dbReference>
<proteinExistence type="inferred from homology"/>
<dbReference type="GO" id="GO:0046872">
    <property type="term" value="F:metal ion binding"/>
    <property type="evidence" value="ECO:0007669"/>
    <property type="project" value="UniProtKB-KW"/>
</dbReference>
<comment type="cofactor">
    <cofactor evidence="8">
        <name>tungstopterin</name>
        <dbReference type="ChEBI" id="CHEBI:30402"/>
    </cofactor>
</comment>
<evidence type="ECO:0000259" key="10">
    <source>
        <dbReference type="SMART" id="SM00790"/>
    </source>
</evidence>
<evidence type="ECO:0000256" key="2">
    <source>
        <dbReference type="ARBA" id="ARBA00011032"/>
    </source>
</evidence>
<reference evidence="11 12" key="1">
    <citation type="submission" date="2018-05" db="EMBL/GenBank/DDBJ databases">
        <title>Evolution of GPA BGCs.</title>
        <authorList>
            <person name="Waglechner N."/>
            <person name="Wright G.D."/>
        </authorList>
    </citation>
    <scope>NUCLEOTIDE SEQUENCE [LARGE SCALE GENOMIC DNA]</scope>
    <source>
        <strain evidence="11 12">A82846</strain>
    </source>
</reference>
<keyword evidence="7" id="KW-0411">Iron-sulfur</keyword>
<dbReference type="Proteomes" id="UP000287547">
    <property type="component" value="Unassembled WGS sequence"/>
</dbReference>
<dbReference type="Pfam" id="PF01314">
    <property type="entry name" value="AFOR_C"/>
    <property type="match status" value="1"/>
</dbReference>
<evidence type="ECO:0000313" key="11">
    <source>
        <dbReference type="EMBL" id="RSM71835.1"/>
    </source>
</evidence>
<evidence type="ECO:0000256" key="1">
    <source>
        <dbReference type="ARBA" id="ARBA00001966"/>
    </source>
</evidence>
<dbReference type="Pfam" id="PF02730">
    <property type="entry name" value="AFOR_N"/>
    <property type="match status" value="1"/>
</dbReference>
<dbReference type="OrthoDB" id="9763894at2"/>
<evidence type="ECO:0000256" key="5">
    <source>
        <dbReference type="ARBA" id="ARBA00023002"/>
    </source>
</evidence>
<dbReference type="InterPro" id="IPR051919">
    <property type="entry name" value="W-dependent_AOR"/>
</dbReference>
<feature type="compositionally biased region" description="Basic residues" evidence="9">
    <location>
        <begin position="1"/>
        <end position="10"/>
    </location>
</feature>
<evidence type="ECO:0000313" key="12">
    <source>
        <dbReference type="Proteomes" id="UP000287547"/>
    </source>
</evidence>
<sequence length="585" mass="62599">MRRSRQRPRLRLGQPSSDGPDPRGRTDVILRIDPTSGLSTTTDGPLGVRLLLAETHPKVSAYRPDQPIVFGVGHRALAMTRFALTAKSTQSGGIAESRVEGPFGPALGDTGFDGVVLTGRAARPCYVLIENGQARLIDASDLWRLDTAEVTDLLVARHGPATHVAAIGPAGENLIRFASLVTDRGYPAARMGAIFGAKRCKAVVVVNDETRPIIELDITADYMSRVPGNPLTRGQLEPPGFGAWPAGDLEGYLGARNYTTAKAHLDAFTPEAFLGRMTQNSGACPGCPQDCMKSFNGSPLHQQAVAAFAANLGIDDVQAVLELNASCLKWGVDPVSLAGVLAFRCELPGGPDFGDAQALVQLAGQVVWRTGEGAILADGVARAARAYGRATERFALHCKGIEMPVFDPRGNQGLALAFAVNPLGPRYDAVEHDIDFDPERGNELFIANAPECPPEGLPMESLSEKKVKLVADLMELWSGYDALGVCLFAAPPTRNLSEASAAELVSAVTGRNVTPAGIRAAGRQRLSLMRRYNRREGLTSMDDTLPDRFFTLPVDSGRLKGAVLDRRVFAAAVKRLRELLGWPPD</sequence>
<comment type="similarity">
    <text evidence="2">Belongs to the AOR/FOR family.</text>
</comment>
<keyword evidence="4" id="KW-0479">Metal-binding</keyword>
<evidence type="ECO:0000256" key="9">
    <source>
        <dbReference type="SAM" id="MobiDB-lite"/>
    </source>
</evidence>
<evidence type="ECO:0000256" key="8">
    <source>
        <dbReference type="ARBA" id="ARBA00049934"/>
    </source>
</evidence>
<dbReference type="InterPro" id="IPR036503">
    <property type="entry name" value="Ald_Fedxn_OxRdtase_N_sf"/>
</dbReference>
<dbReference type="Gene3D" id="3.60.9.10">
    <property type="entry name" value="Aldehyde ferredoxin oxidoreductase, N-terminal domain"/>
    <property type="match status" value="1"/>
</dbReference>
<dbReference type="Gene3D" id="1.10.569.10">
    <property type="entry name" value="Aldehyde Ferredoxin Oxidoreductase Protein, subunit A, domain 2"/>
    <property type="match status" value="1"/>
</dbReference>
<protein>
    <recommendedName>
        <fullName evidence="10">Aldehyde ferredoxin oxidoreductase N-terminal domain-containing protein</fullName>
    </recommendedName>
</protein>
<name>A0A428YS09_KIBAR</name>
<dbReference type="PANTHER" id="PTHR30038">
    <property type="entry name" value="ALDEHYDE FERREDOXIN OXIDOREDUCTASE"/>
    <property type="match status" value="1"/>
</dbReference>
<accession>A0A428YS09</accession>
<comment type="cofactor">
    <cofactor evidence="1">
        <name>[4Fe-4S] cluster</name>
        <dbReference type="ChEBI" id="CHEBI:49883"/>
    </cofactor>
</comment>
<dbReference type="Gene3D" id="1.10.599.10">
    <property type="entry name" value="Aldehyde Ferredoxin Oxidoreductase Protein, subunit A, domain 3"/>
    <property type="match status" value="1"/>
</dbReference>
<evidence type="ECO:0000256" key="4">
    <source>
        <dbReference type="ARBA" id="ARBA00022723"/>
    </source>
</evidence>
<organism evidence="11 12">
    <name type="scientific">Kibdelosporangium aridum</name>
    <dbReference type="NCBI Taxonomy" id="2030"/>
    <lineage>
        <taxon>Bacteria</taxon>
        <taxon>Bacillati</taxon>
        <taxon>Actinomycetota</taxon>
        <taxon>Actinomycetes</taxon>
        <taxon>Pseudonocardiales</taxon>
        <taxon>Pseudonocardiaceae</taxon>
        <taxon>Kibdelosporangium</taxon>
    </lineage>
</organism>
<keyword evidence="3" id="KW-0004">4Fe-4S</keyword>
<keyword evidence="6" id="KW-0408">Iron</keyword>
<dbReference type="SUPFAM" id="SSF48310">
    <property type="entry name" value="Aldehyde ferredoxin oxidoreductase, C-terminal domains"/>
    <property type="match status" value="1"/>
</dbReference>
<dbReference type="GO" id="GO:0051539">
    <property type="term" value="F:4 iron, 4 sulfur cluster binding"/>
    <property type="evidence" value="ECO:0007669"/>
    <property type="project" value="UniProtKB-KW"/>
</dbReference>
<dbReference type="PANTHER" id="PTHR30038:SF7">
    <property type="entry name" value="TUNGSTEN-CONTAINING GLYCERALDEHYDE-3-PHOSPHATE:FERREDOXIN OXIDOREDUCTASE"/>
    <property type="match status" value="1"/>
</dbReference>
<dbReference type="AlphaFoldDB" id="A0A428YS09"/>
<feature type="region of interest" description="Disordered" evidence="9">
    <location>
        <begin position="1"/>
        <end position="26"/>
    </location>
</feature>
<dbReference type="SUPFAM" id="SSF56228">
    <property type="entry name" value="Aldehyde ferredoxin oxidoreductase, N-terminal domain"/>
    <property type="match status" value="1"/>
</dbReference>